<keyword evidence="5" id="KW-1185">Reference proteome</keyword>
<evidence type="ECO:0000256" key="3">
    <source>
        <dbReference type="SAM" id="SignalP"/>
    </source>
</evidence>
<dbReference type="AlphaFoldDB" id="A0A8J5HEH3"/>
<feature type="chain" id="PRO_5035306291" evidence="3">
    <location>
        <begin position="25"/>
        <end position="140"/>
    </location>
</feature>
<feature type="compositionally biased region" description="Polar residues" evidence="1">
    <location>
        <begin position="69"/>
        <end position="82"/>
    </location>
</feature>
<protein>
    <submittedName>
        <fullName evidence="4">Uncharacterized protein</fullName>
    </submittedName>
</protein>
<reference evidence="4 5" key="1">
    <citation type="submission" date="2020-08" db="EMBL/GenBank/DDBJ databases">
        <title>Plant Genome Project.</title>
        <authorList>
            <person name="Zhang R.-G."/>
        </authorList>
    </citation>
    <scope>NUCLEOTIDE SEQUENCE [LARGE SCALE GENOMIC DNA]</scope>
    <source>
        <tissue evidence="4">Rhizome</tissue>
    </source>
</reference>
<comment type="caution">
    <text evidence="4">The sequence shown here is derived from an EMBL/GenBank/DDBJ whole genome shotgun (WGS) entry which is preliminary data.</text>
</comment>
<keyword evidence="2" id="KW-0812">Transmembrane</keyword>
<evidence type="ECO:0000256" key="2">
    <source>
        <dbReference type="SAM" id="Phobius"/>
    </source>
</evidence>
<feature type="signal peptide" evidence="3">
    <location>
        <begin position="1"/>
        <end position="24"/>
    </location>
</feature>
<accession>A0A8J5HEH3</accession>
<evidence type="ECO:0000313" key="4">
    <source>
        <dbReference type="EMBL" id="KAG6522490.1"/>
    </source>
</evidence>
<evidence type="ECO:0000256" key="1">
    <source>
        <dbReference type="SAM" id="MobiDB-lite"/>
    </source>
</evidence>
<keyword evidence="2" id="KW-0472">Membrane</keyword>
<dbReference type="PANTHER" id="PTHR36721:SF1">
    <property type="entry name" value="OS04G0446401 PROTEIN"/>
    <property type="match status" value="1"/>
</dbReference>
<sequence length="140" mass="15103">MELQPLLAFALFIPLLLFFKLVLAVDPFPSSPLSPPSPSPSPSPTFAPRMLPNDHVPHIVTPSPRRPPQASNGSQERTTAGQTLEIDHLNLGEKVGLSFLAVAVGLQVVLGVFLVCTRIQLRKMERGNLSKAEPSHPSSP</sequence>
<dbReference type="EMBL" id="JACMSC010000005">
    <property type="protein sequence ID" value="KAG6522490.1"/>
    <property type="molecule type" value="Genomic_DNA"/>
</dbReference>
<keyword evidence="3" id="KW-0732">Signal</keyword>
<evidence type="ECO:0000313" key="5">
    <source>
        <dbReference type="Proteomes" id="UP000734854"/>
    </source>
</evidence>
<feature type="compositionally biased region" description="Pro residues" evidence="1">
    <location>
        <begin position="32"/>
        <end position="45"/>
    </location>
</feature>
<proteinExistence type="predicted"/>
<dbReference type="PANTHER" id="PTHR36721">
    <property type="entry name" value="PROLINE-RICH FAMILY PROTEIN"/>
    <property type="match status" value="1"/>
</dbReference>
<organism evidence="4 5">
    <name type="scientific">Zingiber officinale</name>
    <name type="common">Ginger</name>
    <name type="synonym">Amomum zingiber</name>
    <dbReference type="NCBI Taxonomy" id="94328"/>
    <lineage>
        <taxon>Eukaryota</taxon>
        <taxon>Viridiplantae</taxon>
        <taxon>Streptophyta</taxon>
        <taxon>Embryophyta</taxon>
        <taxon>Tracheophyta</taxon>
        <taxon>Spermatophyta</taxon>
        <taxon>Magnoliopsida</taxon>
        <taxon>Liliopsida</taxon>
        <taxon>Zingiberales</taxon>
        <taxon>Zingiberaceae</taxon>
        <taxon>Zingiber</taxon>
    </lineage>
</organism>
<dbReference type="Proteomes" id="UP000734854">
    <property type="component" value="Unassembled WGS sequence"/>
</dbReference>
<gene>
    <name evidence="4" type="ORF">ZIOFF_019630</name>
</gene>
<name>A0A8J5HEH3_ZINOF</name>
<feature type="transmembrane region" description="Helical" evidence="2">
    <location>
        <begin position="95"/>
        <end position="116"/>
    </location>
</feature>
<keyword evidence="2" id="KW-1133">Transmembrane helix</keyword>
<feature type="region of interest" description="Disordered" evidence="1">
    <location>
        <begin position="32"/>
        <end position="84"/>
    </location>
</feature>